<dbReference type="PROSITE" id="PS50883">
    <property type="entry name" value="EAL"/>
    <property type="match status" value="1"/>
</dbReference>
<dbReference type="InterPro" id="IPR001633">
    <property type="entry name" value="EAL_dom"/>
</dbReference>
<feature type="domain" description="EAL" evidence="3">
    <location>
        <begin position="631"/>
        <end position="881"/>
    </location>
</feature>
<dbReference type="EMBL" id="JAGSPA010000001">
    <property type="protein sequence ID" value="MBV7255627.1"/>
    <property type="molecule type" value="Genomic_DNA"/>
</dbReference>
<proteinExistence type="predicted"/>
<dbReference type="PROSITE" id="PS50005">
    <property type="entry name" value="TPR"/>
    <property type="match status" value="1"/>
</dbReference>
<dbReference type="PANTHER" id="PTHR44757:SF2">
    <property type="entry name" value="BIOFILM ARCHITECTURE MAINTENANCE PROTEIN MBAA"/>
    <property type="match status" value="1"/>
</dbReference>
<dbReference type="RefSeq" id="WP_218443975.1">
    <property type="nucleotide sequence ID" value="NZ_JAGSPA010000001.1"/>
</dbReference>
<feature type="domain" description="GGDEF" evidence="4">
    <location>
        <begin position="488"/>
        <end position="622"/>
    </location>
</feature>
<protein>
    <submittedName>
        <fullName evidence="5">EAL domain-containing protein</fullName>
    </submittedName>
</protein>
<dbReference type="Pfam" id="PF13176">
    <property type="entry name" value="TPR_7"/>
    <property type="match status" value="1"/>
</dbReference>
<dbReference type="InterPro" id="IPR019734">
    <property type="entry name" value="TPR_rpt"/>
</dbReference>
<evidence type="ECO:0000256" key="2">
    <source>
        <dbReference type="SAM" id="SignalP"/>
    </source>
</evidence>
<dbReference type="SMART" id="SM00052">
    <property type="entry name" value="EAL"/>
    <property type="match status" value="1"/>
</dbReference>
<name>A0ABS6SB35_9SPHN</name>
<sequence>MRFFHHTHDTIAGRLRPAMVFARFARRFLMTILIGAFTCLVAAGPAAASTVMDDETYESEIAAAKAKMMTDPGSALFHARAARRLVHKASNHDVVAIAGTEWLEGEALTRLNRAEEARPVLEQALQTVRRAAPRTKLHGDILKAFAAAARVTEDTAAALESLHLAHDIFSDIGDLRAQAIVLQNLGMLHIEANDFERAERYFDDADRSYSEDPALLVGSHANRGRIHEELGDDDAAIRSYEAALVIAGELDSSLLKARILTNLAFAHAGAGDIRRAAAIAERALVQNALGDAGEEDFLLALKAELALKRGNRTAALSLIEAAFADVDPASTSALYMEAHETARRVYAENGRAETALVHFEAYDRLKEEATKVAARANVALMSARFDAANRTATISRLETDRLKKDRQLERSRQQITGLVLAGIAVLVALIVGYSHHRVTAARRRHREITITNAQLLHAAEHDALTGLANRTRCYATLERLLRDHGGDAAISLLLIDLDEFKDVNDSMGHQAGDSVLKIVSARMTEIAGTQDHLARLGGDEFAIIVTTATTRKELVAYSEGIIRDIMKPIALSEGQVCLGCSIGIAQPHKIDAVDPDRLFRNADLALYAAKDAGRGQYRIFEPMMLEASEARRRLLTDLKEALSEGQFSVFYQPIICSASGRVASYEALLRWQHPELGTISPETFIPLAEDAGLISEIGGWVMRTACEAAMHLDDDVIMAVNVSPLQFDDSLASRVVNALGATGLPPRRLQLEVTESVFMRGADRTAEELARLDAIGVSLALDDFGTGYSSLGYLQRAAFAKIKIDRSFVTKSGENCKESTAIVRAIVALADSLGMITTAEGIQTKAEADLLRALGCTQLQGYFFGKPAPLETYLAPLAEIAGHVRGNG</sequence>
<evidence type="ECO:0000313" key="6">
    <source>
        <dbReference type="Proteomes" id="UP000722336"/>
    </source>
</evidence>
<dbReference type="CDD" id="cd01948">
    <property type="entry name" value="EAL"/>
    <property type="match status" value="1"/>
</dbReference>
<dbReference type="Pfam" id="PF00563">
    <property type="entry name" value="EAL"/>
    <property type="match status" value="1"/>
</dbReference>
<evidence type="ECO:0000256" key="1">
    <source>
        <dbReference type="PROSITE-ProRule" id="PRU00339"/>
    </source>
</evidence>
<dbReference type="Proteomes" id="UP000722336">
    <property type="component" value="Unassembled WGS sequence"/>
</dbReference>
<keyword evidence="6" id="KW-1185">Reference proteome</keyword>
<reference evidence="5 6" key="1">
    <citation type="submission" date="2021-04" db="EMBL/GenBank/DDBJ databases">
        <authorList>
            <person name="Pira H."/>
            <person name="Risdian C."/>
            <person name="Wink J."/>
        </authorList>
    </citation>
    <scope>NUCLEOTIDE SEQUENCE [LARGE SCALE GENOMIC DNA]</scope>
    <source>
        <strain evidence="5 6">WHA3</strain>
    </source>
</reference>
<evidence type="ECO:0000313" key="5">
    <source>
        <dbReference type="EMBL" id="MBV7255627.1"/>
    </source>
</evidence>
<comment type="caution">
    <text evidence="5">The sequence shown here is derived from an EMBL/GenBank/DDBJ whole genome shotgun (WGS) entry which is preliminary data.</text>
</comment>
<feature type="repeat" description="TPR" evidence="1">
    <location>
        <begin position="179"/>
        <end position="212"/>
    </location>
</feature>
<evidence type="ECO:0000259" key="4">
    <source>
        <dbReference type="PROSITE" id="PS50887"/>
    </source>
</evidence>
<accession>A0ABS6SB35</accession>
<keyword evidence="2" id="KW-0732">Signal</keyword>
<dbReference type="SMART" id="SM00028">
    <property type="entry name" value="TPR"/>
    <property type="match status" value="4"/>
</dbReference>
<dbReference type="CDD" id="cd01949">
    <property type="entry name" value="GGDEF"/>
    <property type="match status" value="1"/>
</dbReference>
<dbReference type="PANTHER" id="PTHR44757">
    <property type="entry name" value="DIGUANYLATE CYCLASE DGCP"/>
    <property type="match status" value="1"/>
</dbReference>
<organism evidence="5 6">
    <name type="scientific">Pacificimonas pallii</name>
    <dbReference type="NCBI Taxonomy" id="2827236"/>
    <lineage>
        <taxon>Bacteria</taxon>
        <taxon>Pseudomonadati</taxon>
        <taxon>Pseudomonadota</taxon>
        <taxon>Alphaproteobacteria</taxon>
        <taxon>Sphingomonadales</taxon>
        <taxon>Sphingosinicellaceae</taxon>
        <taxon>Pacificimonas</taxon>
    </lineage>
</organism>
<dbReference type="NCBIfam" id="TIGR00254">
    <property type="entry name" value="GGDEF"/>
    <property type="match status" value="1"/>
</dbReference>
<feature type="chain" id="PRO_5046229542" evidence="2">
    <location>
        <begin position="49"/>
        <end position="888"/>
    </location>
</feature>
<evidence type="ECO:0000259" key="3">
    <source>
        <dbReference type="PROSITE" id="PS50883"/>
    </source>
</evidence>
<dbReference type="SMART" id="SM00267">
    <property type="entry name" value="GGDEF"/>
    <property type="match status" value="1"/>
</dbReference>
<dbReference type="InterPro" id="IPR000160">
    <property type="entry name" value="GGDEF_dom"/>
</dbReference>
<dbReference type="InterPro" id="IPR052155">
    <property type="entry name" value="Biofilm_reg_signaling"/>
</dbReference>
<gene>
    <name evidence="5" type="ORF">KCG44_02375</name>
</gene>
<feature type="signal peptide" evidence="2">
    <location>
        <begin position="1"/>
        <end position="48"/>
    </location>
</feature>
<dbReference type="Pfam" id="PF00990">
    <property type="entry name" value="GGDEF"/>
    <property type="match status" value="1"/>
</dbReference>
<dbReference type="PROSITE" id="PS50887">
    <property type="entry name" value="GGDEF"/>
    <property type="match status" value="1"/>
</dbReference>
<keyword evidence="1" id="KW-0802">TPR repeat</keyword>